<name>A0A3E0GWE2_9PSEU</name>
<dbReference type="AlphaFoldDB" id="A0A3E0GWE2"/>
<dbReference type="GO" id="GO:0006355">
    <property type="term" value="P:regulation of DNA-templated transcription"/>
    <property type="evidence" value="ECO:0007669"/>
    <property type="project" value="InterPro"/>
</dbReference>
<accession>A0A3E0GWE2</accession>
<dbReference type="GO" id="GO:0003677">
    <property type="term" value="F:DNA binding"/>
    <property type="evidence" value="ECO:0007669"/>
    <property type="project" value="InterPro"/>
</dbReference>
<sequence length="327" mass="35174">MGSADTGHLVTLGLGEQAARTYLALVALGTSTLDQLAEVVGHRPDEIRCGVEELIQVGLAGRAGPDRGQFVAMPPGPALDLLTRRREAELAAARVAAADTFRALRQGVVEGVENLLEVIRGPAVQDRIRQLEQSVRSEVRGLDSPPYYTGADVNQTELDNLAAGIRYRAVYAKTALERSEYLTDNVVPCVKAGEEARTLPEVPVKLLIFDTDCALLSLSLAEIDNGEGAALLIRPSSLLAALTGLFEVCWRAALPLALGEQDTGPYLQPSERRLLGLLAAGLGDEQVARTLGISRRTLFRHLEGLMSRTGAANRFQLALHAKRNGWI</sequence>
<gene>
    <name evidence="2" type="ORF">BCF44_12735</name>
</gene>
<dbReference type="SUPFAM" id="SSF46894">
    <property type="entry name" value="C-terminal effector domain of the bipartite response regulators"/>
    <property type="match status" value="1"/>
</dbReference>
<evidence type="ECO:0000313" key="2">
    <source>
        <dbReference type="EMBL" id="REH28455.1"/>
    </source>
</evidence>
<dbReference type="InterPro" id="IPR036388">
    <property type="entry name" value="WH-like_DNA-bd_sf"/>
</dbReference>
<dbReference type="OrthoDB" id="4266042at2"/>
<dbReference type="RefSeq" id="WP_116181483.1">
    <property type="nucleotide sequence ID" value="NZ_CP144375.1"/>
</dbReference>
<dbReference type="InterPro" id="IPR016032">
    <property type="entry name" value="Sig_transdc_resp-reg_C-effctor"/>
</dbReference>
<comment type="caution">
    <text evidence="2">The sequence shown here is derived from an EMBL/GenBank/DDBJ whole genome shotgun (WGS) entry which is preliminary data.</text>
</comment>
<dbReference type="Gene3D" id="1.10.10.10">
    <property type="entry name" value="Winged helix-like DNA-binding domain superfamily/Winged helix DNA-binding domain"/>
    <property type="match status" value="2"/>
</dbReference>
<dbReference type="PRINTS" id="PR00038">
    <property type="entry name" value="HTHLUXR"/>
</dbReference>
<feature type="domain" description="HTH luxR-type" evidence="1">
    <location>
        <begin position="260"/>
        <end position="325"/>
    </location>
</feature>
<dbReference type="EMBL" id="QUNO01000027">
    <property type="protein sequence ID" value="REH28455.1"/>
    <property type="molecule type" value="Genomic_DNA"/>
</dbReference>
<proteinExistence type="predicted"/>
<dbReference type="Pfam" id="PF00196">
    <property type="entry name" value="GerE"/>
    <property type="match status" value="1"/>
</dbReference>
<protein>
    <submittedName>
        <fullName evidence="2">Regulatory LuxR family protein</fullName>
    </submittedName>
</protein>
<keyword evidence="3" id="KW-1185">Reference proteome</keyword>
<dbReference type="SMART" id="SM00421">
    <property type="entry name" value="HTH_LUXR"/>
    <property type="match status" value="1"/>
</dbReference>
<reference evidence="2 3" key="1">
    <citation type="submission" date="2018-08" db="EMBL/GenBank/DDBJ databases">
        <title>Genomic Encyclopedia of Archaeal and Bacterial Type Strains, Phase II (KMG-II): from individual species to whole genera.</title>
        <authorList>
            <person name="Goeker M."/>
        </authorList>
    </citation>
    <scope>NUCLEOTIDE SEQUENCE [LARGE SCALE GENOMIC DNA]</scope>
    <source>
        <strain evidence="2 3">DSM 45791</strain>
    </source>
</reference>
<dbReference type="PROSITE" id="PS50043">
    <property type="entry name" value="HTH_LUXR_2"/>
    <property type="match status" value="1"/>
</dbReference>
<organism evidence="2 3">
    <name type="scientific">Kutzneria buriramensis</name>
    <dbReference type="NCBI Taxonomy" id="1045776"/>
    <lineage>
        <taxon>Bacteria</taxon>
        <taxon>Bacillati</taxon>
        <taxon>Actinomycetota</taxon>
        <taxon>Actinomycetes</taxon>
        <taxon>Pseudonocardiales</taxon>
        <taxon>Pseudonocardiaceae</taxon>
        <taxon>Kutzneria</taxon>
    </lineage>
</organism>
<dbReference type="PANTHER" id="PTHR34293">
    <property type="entry name" value="HTH-TYPE TRANSCRIPTIONAL REGULATOR TRMBL2"/>
    <property type="match status" value="1"/>
</dbReference>
<dbReference type="InterPro" id="IPR000792">
    <property type="entry name" value="Tscrpt_reg_LuxR_C"/>
</dbReference>
<evidence type="ECO:0000313" key="3">
    <source>
        <dbReference type="Proteomes" id="UP000256269"/>
    </source>
</evidence>
<dbReference type="InterPro" id="IPR051797">
    <property type="entry name" value="TrmB-like"/>
</dbReference>
<dbReference type="PANTHER" id="PTHR34293:SF1">
    <property type="entry name" value="HTH-TYPE TRANSCRIPTIONAL REGULATOR TRMBL2"/>
    <property type="match status" value="1"/>
</dbReference>
<evidence type="ECO:0000259" key="1">
    <source>
        <dbReference type="PROSITE" id="PS50043"/>
    </source>
</evidence>
<dbReference type="Proteomes" id="UP000256269">
    <property type="component" value="Unassembled WGS sequence"/>
</dbReference>